<dbReference type="EMBL" id="AAXF02000035">
    <property type="protein sequence ID" value="EDO13683.1"/>
    <property type="molecule type" value="Genomic_DNA"/>
</dbReference>
<gene>
    <name evidence="1" type="ORF">BACOVA_00576</name>
</gene>
<evidence type="ECO:0000313" key="1">
    <source>
        <dbReference type="EMBL" id="EDO13683.1"/>
    </source>
</evidence>
<accession>A0AAN3DC34</accession>
<sequence length="56" mass="6398">MVKFPITGDVKMIPYVLETSLQVTLSKLLYGEGNIAARRAAMNHQQLNLTWEIVFF</sequence>
<comment type="caution">
    <text evidence="1">The sequence shown here is derived from an EMBL/GenBank/DDBJ whole genome shotgun (WGS) entry which is preliminary data.</text>
</comment>
<reference evidence="2" key="2">
    <citation type="submission" date="2007-04" db="EMBL/GenBank/DDBJ databases">
        <title>Draft genome sequence of Bacteroides ovatus (ATCC 8483).</title>
        <authorList>
            <person name="Sudarsanam P."/>
            <person name="Ley R."/>
            <person name="Guruge J."/>
            <person name="Turnbaugh P.J."/>
            <person name="Mahowald M."/>
            <person name="Liep D."/>
            <person name="Gordon J."/>
        </authorList>
    </citation>
    <scope>NUCLEOTIDE SEQUENCE [LARGE SCALE GENOMIC DNA]</scope>
    <source>
        <strain evidence="2">ATCC 8483 / DSM 1896 / JCM 5824 / BCRC 10623 / CCUG 4943 / NCTC 11153</strain>
    </source>
</reference>
<name>A0AAN3DC34_BACO1</name>
<organism evidence="1 2">
    <name type="scientific">Bacteroides ovatus (strain ATCC 8483 / DSM 1896 / JCM 5824 / BCRC 10623 / CCUG 4943 / NCTC 11153)</name>
    <dbReference type="NCBI Taxonomy" id="411476"/>
    <lineage>
        <taxon>Bacteria</taxon>
        <taxon>Pseudomonadati</taxon>
        <taxon>Bacteroidota</taxon>
        <taxon>Bacteroidia</taxon>
        <taxon>Bacteroidales</taxon>
        <taxon>Bacteroidaceae</taxon>
        <taxon>Bacteroides</taxon>
    </lineage>
</organism>
<reference evidence="1 2" key="1">
    <citation type="submission" date="2007-03" db="EMBL/GenBank/DDBJ databases">
        <authorList>
            <person name="Fulton L."/>
            <person name="Clifton S."/>
            <person name="Fulton B."/>
            <person name="Xu J."/>
            <person name="Minx P."/>
            <person name="Pepin K.H."/>
            <person name="Johnson M."/>
            <person name="Thiruvilangam P."/>
            <person name="Bhonagiri V."/>
            <person name="Nash W.E."/>
            <person name="Mardis E.R."/>
            <person name="Wilson R.K."/>
        </authorList>
    </citation>
    <scope>NUCLEOTIDE SEQUENCE [LARGE SCALE GENOMIC DNA]</scope>
    <source>
        <strain evidence="2">ATCC 8483 / DSM 1896 / JCM 5824 / BCRC 10623 / CCUG 4943 / NCTC 11153</strain>
    </source>
</reference>
<evidence type="ECO:0000313" key="2">
    <source>
        <dbReference type="Proteomes" id="UP000005475"/>
    </source>
</evidence>
<dbReference type="AlphaFoldDB" id="A0AAN3DC34"/>
<dbReference type="Proteomes" id="UP000005475">
    <property type="component" value="Unassembled WGS sequence"/>
</dbReference>
<proteinExistence type="predicted"/>
<protein>
    <submittedName>
        <fullName evidence="1">Uncharacterized protein</fullName>
    </submittedName>
</protein>